<sequence>MKISHVVAGLGLLAVLPLAAAQQSSVFKAMPSSAADQAIQQNWNAITHPPPPAPAPDSKARAERRAHERRGARLMQTTN</sequence>
<name>A0A0G3EVN7_9BURK</name>
<dbReference type="EMBL" id="CP011568">
    <property type="protein sequence ID" value="AKJ68821.1"/>
    <property type="molecule type" value="Genomic_DNA"/>
</dbReference>
<proteinExistence type="predicted"/>
<dbReference type="PATRIC" id="fig|445709.3.peg.2538"/>
<evidence type="ECO:0000256" key="1">
    <source>
        <dbReference type="SAM" id="MobiDB-lite"/>
    </source>
</evidence>
<feature type="compositionally biased region" description="Polar residues" evidence="1">
    <location>
        <begin position="34"/>
        <end position="45"/>
    </location>
</feature>
<feature type="compositionally biased region" description="Basic and acidic residues" evidence="1">
    <location>
        <begin position="58"/>
        <end position="71"/>
    </location>
</feature>
<organism evidence="3 4">
    <name type="scientific">Pandoraea thiooxydans</name>
    <dbReference type="NCBI Taxonomy" id="445709"/>
    <lineage>
        <taxon>Bacteria</taxon>
        <taxon>Pseudomonadati</taxon>
        <taxon>Pseudomonadota</taxon>
        <taxon>Betaproteobacteria</taxon>
        <taxon>Burkholderiales</taxon>
        <taxon>Burkholderiaceae</taxon>
        <taxon>Pandoraea</taxon>
    </lineage>
</organism>
<dbReference type="RefSeq" id="WP_047214708.1">
    <property type="nucleotide sequence ID" value="NZ_CP011568.3"/>
</dbReference>
<evidence type="ECO:0000313" key="3">
    <source>
        <dbReference type="EMBL" id="AKJ68821.1"/>
    </source>
</evidence>
<dbReference type="Proteomes" id="UP000036700">
    <property type="component" value="Chromosome"/>
</dbReference>
<reference evidence="4" key="1">
    <citation type="submission" date="2015-06" db="EMBL/GenBank/DDBJ databases">
        <authorList>
            <person name="Lim Y.L."/>
            <person name="Ee R."/>
            <person name="Yong D."/>
            <person name="How K.Y."/>
            <person name="Yin W.F."/>
            <person name="Chan K.G."/>
        </authorList>
    </citation>
    <scope>NUCLEOTIDE SEQUENCE [LARGE SCALE GENOMIC DNA]</scope>
    <source>
        <strain evidence="4">DSM 25325</strain>
    </source>
</reference>
<accession>A0A0G3EVN7</accession>
<keyword evidence="2" id="KW-0732">Signal</keyword>
<dbReference type="AlphaFoldDB" id="A0A0G3EVN7"/>
<dbReference type="KEGG" id="ptx:ABW99_11920"/>
<gene>
    <name evidence="3" type="ORF">ABW99_11920</name>
</gene>
<feature type="signal peptide" evidence="2">
    <location>
        <begin position="1"/>
        <end position="20"/>
    </location>
</feature>
<evidence type="ECO:0000313" key="4">
    <source>
        <dbReference type="Proteomes" id="UP000036700"/>
    </source>
</evidence>
<feature type="chain" id="PRO_5002553723" evidence="2">
    <location>
        <begin position="21"/>
        <end position="79"/>
    </location>
</feature>
<keyword evidence="4" id="KW-1185">Reference proteome</keyword>
<feature type="region of interest" description="Disordered" evidence="1">
    <location>
        <begin position="29"/>
        <end position="79"/>
    </location>
</feature>
<evidence type="ECO:0000256" key="2">
    <source>
        <dbReference type="SAM" id="SignalP"/>
    </source>
</evidence>
<protein>
    <submittedName>
        <fullName evidence="3">Uncharacterized protein</fullName>
    </submittedName>
</protein>